<gene>
    <name evidence="2" type="ORF">VNO80_22944</name>
</gene>
<evidence type="ECO:0000313" key="3">
    <source>
        <dbReference type="Proteomes" id="UP001374584"/>
    </source>
</evidence>
<comment type="caution">
    <text evidence="2">The sequence shown here is derived from an EMBL/GenBank/DDBJ whole genome shotgun (WGS) entry which is preliminary data.</text>
</comment>
<dbReference type="AlphaFoldDB" id="A0AAN9M630"/>
<proteinExistence type="predicted"/>
<keyword evidence="3" id="KW-1185">Reference proteome</keyword>
<feature type="coiled-coil region" evidence="1">
    <location>
        <begin position="1"/>
        <end position="49"/>
    </location>
</feature>
<sequence>MEDLKGEVSRQEGVITDLKDELARRDEDLAQWDVELVRMREEAADLKVEMARREGHYQNSMDELGDEAAEAYSAGFGDAMAQVACAHPGMDLSQTGLDKVIQDGQLEGLIWVDLNSFVKEDLILVDLNSFVKEDLVLVDLNSFVKEDLLRVDLDSFVEEDFVLVNLNSFVKEDLLRVNLDSFVEEDFVLVDLNSFVKEELLRVDLDSFVEEDFIFNQEKKTAVNHTILHLSLTRFPTCMLHFPGPLLPETGLSTWEIAYSLADRDELSASPGQRPGTAEVSTLTCIGALLSSSMLQT</sequence>
<dbReference type="EMBL" id="JAYMYR010000008">
    <property type="protein sequence ID" value="KAK7348389.1"/>
    <property type="molecule type" value="Genomic_DNA"/>
</dbReference>
<protein>
    <submittedName>
        <fullName evidence="2">Uncharacterized protein</fullName>
    </submittedName>
</protein>
<evidence type="ECO:0000313" key="2">
    <source>
        <dbReference type="EMBL" id="KAK7348389.1"/>
    </source>
</evidence>
<organism evidence="2 3">
    <name type="scientific">Phaseolus coccineus</name>
    <name type="common">Scarlet runner bean</name>
    <name type="synonym">Phaseolus multiflorus</name>
    <dbReference type="NCBI Taxonomy" id="3886"/>
    <lineage>
        <taxon>Eukaryota</taxon>
        <taxon>Viridiplantae</taxon>
        <taxon>Streptophyta</taxon>
        <taxon>Embryophyta</taxon>
        <taxon>Tracheophyta</taxon>
        <taxon>Spermatophyta</taxon>
        <taxon>Magnoliopsida</taxon>
        <taxon>eudicotyledons</taxon>
        <taxon>Gunneridae</taxon>
        <taxon>Pentapetalae</taxon>
        <taxon>rosids</taxon>
        <taxon>fabids</taxon>
        <taxon>Fabales</taxon>
        <taxon>Fabaceae</taxon>
        <taxon>Papilionoideae</taxon>
        <taxon>50 kb inversion clade</taxon>
        <taxon>NPAAA clade</taxon>
        <taxon>indigoferoid/millettioid clade</taxon>
        <taxon>Phaseoleae</taxon>
        <taxon>Phaseolus</taxon>
    </lineage>
</organism>
<reference evidence="2 3" key="1">
    <citation type="submission" date="2024-01" db="EMBL/GenBank/DDBJ databases">
        <title>The genomes of 5 underutilized Papilionoideae crops provide insights into root nodulation and disease resistanc.</title>
        <authorList>
            <person name="Jiang F."/>
        </authorList>
    </citation>
    <scope>NUCLEOTIDE SEQUENCE [LARGE SCALE GENOMIC DNA]</scope>
    <source>
        <strain evidence="2">JINMINGXINNONG_FW02</strain>
        <tissue evidence="2">Leaves</tissue>
    </source>
</reference>
<evidence type="ECO:0000256" key="1">
    <source>
        <dbReference type="SAM" id="Coils"/>
    </source>
</evidence>
<name>A0AAN9M630_PHACN</name>
<keyword evidence="1" id="KW-0175">Coiled coil</keyword>
<dbReference type="Proteomes" id="UP001374584">
    <property type="component" value="Unassembled WGS sequence"/>
</dbReference>
<accession>A0AAN9M630</accession>